<keyword evidence="6 10" id="KW-0051">Antiviral defense</keyword>
<evidence type="ECO:0000256" key="6">
    <source>
        <dbReference type="ARBA" id="ARBA00023118"/>
    </source>
</evidence>
<dbReference type="PANTHER" id="PTHR34353">
    <property type="entry name" value="CRISPR-ASSOCIATED ENDONUCLEASE CAS1 1"/>
    <property type="match status" value="1"/>
</dbReference>
<dbReference type="PANTHER" id="PTHR34353:SF2">
    <property type="entry name" value="CRISPR-ASSOCIATED ENDONUCLEASE CAS1 1"/>
    <property type="match status" value="1"/>
</dbReference>
<sequence length="343" mass="38280">MRHLLNTLYVFTEDAYLVLDGENVVVRCDGAELGRVPLHTLECILCFSYRGASPALMGACAERGVGLSFFDRRGRFLAGVHGGQRGNVLLRKTQYAWSEDDGKSLAIARNFIVGKLYNGRWVLERAARDHGLRIDADAVKAASAKLDTSLRHAADSETMDSLRGIEGDAAAEYFGVFDELVLRDKETFRFSGRVRRPPTDPTNAMLSLFYTVLAFDCASALEGVGLDPFVGFMHADRPGRRSLALDLMEELRPVFVDRFVLSAVNNRVVGPSDFETRESGEVRLSDEGRRALFGAWQERKKETITHPFLKEKIPRGLVPHVQALLLARCVRGDLDGYPPFLWK</sequence>
<keyword evidence="4 10" id="KW-0378">Hydrolase</keyword>
<evidence type="ECO:0000256" key="7">
    <source>
        <dbReference type="ARBA" id="ARBA00023125"/>
    </source>
</evidence>
<dbReference type="Gene3D" id="1.20.120.920">
    <property type="entry name" value="CRISPR-associated endonuclease Cas1, C-terminal domain"/>
    <property type="match status" value="1"/>
</dbReference>
<keyword evidence="7 10" id="KW-0238">DNA-binding</keyword>
<dbReference type="GO" id="GO:0043571">
    <property type="term" value="P:maintenance of CRISPR repeat elements"/>
    <property type="evidence" value="ECO:0007669"/>
    <property type="project" value="UniProtKB-UniRule"/>
</dbReference>
<evidence type="ECO:0000256" key="10">
    <source>
        <dbReference type="HAMAP-Rule" id="MF_01470"/>
    </source>
</evidence>
<keyword evidence="8 10" id="KW-0464">Manganese</keyword>
<keyword evidence="1 10" id="KW-0540">Nuclease</keyword>
<reference evidence="12" key="1">
    <citation type="submission" date="2019-08" db="EMBL/GenBank/DDBJ databases">
        <title>Arthrobacter sp. nov., isolated from plateau pika and Tibetan wild ass.</title>
        <authorList>
            <person name="Ge Y."/>
        </authorList>
    </citation>
    <scope>NUCLEOTIDE SEQUENCE [LARGE SCALE GENOMIC DNA]</scope>
    <source>
        <strain evidence="12">HF-4214</strain>
    </source>
</reference>
<dbReference type="NCBIfam" id="TIGR03640">
    <property type="entry name" value="cas1_DVULG"/>
    <property type="match status" value="1"/>
</dbReference>
<dbReference type="NCBIfam" id="TIGR00287">
    <property type="entry name" value="cas1"/>
    <property type="match status" value="1"/>
</dbReference>
<dbReference type="GO" id="GO:0003677">
    <property type="term" value="F:DNA binding"/>
    <property type="evidence" value="ECO:0007669"/>
    <property type="project" value="UniProtKB-KW"/>
</dbReference>
<dbReference type="HAMAP" id="MF_01470">
    <property type="entry name" value="Cas1"/>
    <property type="match status" value="1"/>
</dbReference>
<dbReference type="InterPro" id="IPR042206">
    <property type="entry name" value="CRISPR-assoc_Cas1_C"/>
</dbReference>
<evidence type="ECO:0000256" key="5">
    <source>
        <dbReference type="ARBA" id="ARBA00022842"/>
    </source>
</evidence>
<evidence type="ECO:0000256" key="1">
    <source>
        <dbReference type="ARBA" id="ARBA00022722"/>
    </source>
</evidence>
<dbReference type="Proteomes" id="UP000438093">
    <property type="component" value="Unassembled WGS sequence"/>
</dbReference>
<protein>
    <recommendedName>
        <fullName evidence="10">CRISPR-associated endonuclease Cas1</fullName>
        <ecNumber evidence="10">3.1.-.-</ecNumber>
    </recommendedName>
</protein>
<evidence type="ECO:0000256" key="3">
    <source>
        <dbReference type="ARBA" id="ARBA00022759"/>
    </source>
</evidence>
<comment type="cofactor">
    <cofactor evidence="10">
        <name>Mg(2+)</name>
        <dbReference type="ChEBI" id="CHEBI:18420"/>
    </cofactor>
    <cofactor evidence="10">
        <name>Mn(2+)</name>
        <dbReference type="ChEBI" id="CHEBI:29035"/>
    </cofactor>
</comment>
<dbReference type="GO" id="GO:0004520">
    <property type="term" value="F:DNA endonuclease activity"/>
    <property type="evidence" value="ECO:0007669"/>
    <property type="project" value="InterPro"/>
</dbReference>
<dbReference type="EC" id="3.1.-.-" evidence="10"/>
<dbReference type="InterPro" id="IPR042211">
    <property type="entry name" value="CRISPR-assoc_Cas1_N"/>
</dbReference>
<feature type="binding site" evidence="10">
    <location>
        <position position="249"/>
    </location>
    <ligand>
        <name>Mn(2+)</name>
        <dbReference type="ChEBI" id="CHEBI:29035"/>
    </ligand>
</feature>
<dbReference type="GO" id="GO:0051607">
    <property type="term" value="P:defense response to virus"/>
    <property type="evidence" value="ECO:0007669"/>
    <property type="project" value="UniProtKB-UniRule"/>
</dbReference>
<comment type="caution">
    <text evidence="11">The sequence shown here is derived from an EMBL/GenBank/DDBJ whole genome shotgun (WGS) entry which is preliminary data.</text>
</comment>
<keyword evidence="12" id="KW-1185">Reference proteome</keyword>
<dbReference type="RefSeq" id="WP_154334406.1">
    <property type="nucleotide sequence ID" value="NZ_VTFY01000013.1"/>
</dbReference>
<proteinExistence type="inferred from homology"/>
<feature type="binding site" evidence="10">
    <location>
        <position position="234"/>
    </location>
    <ligand>
        <name>Mn(2+)</name>
        <dbReference type="ChEBI" id="CHEBI:29035"/>
    </ligand>
</feature>
<accession>A0A6N7RSG9</accession>
<dbReference type="CDD" id="cd09721">
    <property type="entry name" value="Cas1_I-C"/>
    <property type="match status" value="1"/>
</dbReference>
<keyword evidence="3 10" id="KW-0255">Endonuclease</keyword>
<comment type="function">
    <text evidence="10">CRISPR (clustered regularly interspaced short palindromic repeat), is an adaptive immune system that provides protection against mobile genetic elements (viruses, transposable elements and conjugative plasmids). CRISPR clusters contain spacers, sequences complementary to antecedent mobile elements, and target invading nucleic acids. CRISPR clusters are transcribed and processed into CRISPR RNA (crRNA). Acts as a dsDNA endonuclease. Involved in the integration of spacer DNA into the CRISPR cassette.</text>
</comment>
<dbReference type="GO" id="GO:0016787">
    <property type="term" value="F:hydrolase activity"/>
    <property type="evidence" value="ECO:0007669"/>
    <property type="project" value="UniProtKB-KW"/>
</dbReference>
<name>A0A6N7RSG9_9ACTN</name>
<dbReference type="AlphaFoldDB" id="A0A6N7RSG9"/>
<evidence type="ECO:0000256" key="9">
    <source>
        <dbReference type="ARBA" id="ARBA00038592"/>
    </source>
</evidence>
<dbReference type="InterPro" id="IPR050646">
    <property type="entry name" value="Cas1"/>
</dbReference>
<dbReference type="Gene3D" id="3.100.10.20">
    <property type="entry name" value="CRISPR-associated endonuclease Cas1, N-terminal domain"/>
    <property type="match status" value="1"/>
</dbReference>
<evidence type="ECO:0000313" key="12">
    <source>
        <dbReference type="Proteomes" id="UP000438093"/>
    </source>
</evidence>
<dbReference type="EMBL" id="VTFY01000013">
    <property type="protein sequence ID" value="MRX83588.1"/>
    <property type="molecule type" value="Genomic_DNA"/>
</dbReference>
<dbReference type="Pfam" id="PF01867">
    <property type="entry name" value="Cas_Cas1"/>
    <property type="match status" value="1"/>
</dbReference>
<comment type="similarity">
    <text evidence="10">Belongs to the CRISPR-associated endonuclease Cas1 family.</text>
</comment>
<feature type="binding site" evidence="10">
    <location>
        <position position="166"/>
    </location>
    <ligand>
        <name>Mn(2+)</name>
        <dbReference type="ChEBI" id="CHEBI:29035"/>
    </ligand>
</feature>
<dbReference type="InterPro" id="IPR019856">
    <property type="entry name" value="CRISPR-assoc_Cas1_DVULG"/>
</dbReference>
<evidence type="ECO:0000256" key="8">
    <source>
        <dbReference type="ARBA" id="ARBA00023211"/>
    </source>
</evidence>
<organism evidence="11 12">
    <name type="scientific">Eggerthella guodeyinii</name>
    <dbReference type="NCBI Taxonomy" id="2690837"/>
    <lineage>
        <taxon>Bacteria</taxon>
        <taxon>Bacillati</taxon>
        <taxon>Actinomycetota</taxon>
        <taxon>Coriobacteriia</taxon>
        <taxon>Eggerthellales</taxon>
        <taxon>Eggerthellaceae</taxon>
        <taxon>Eggerthella</taxon>
    </lineage>
</organism>
<keyword evidence="2 10" id="KW-0479">Metal-binding</keyword>
<dbReference type="GO" id="GO:0046872">
    <property type="term" value="F:metal ion binding"/>
    <property type="evidence" value="ECO:0007669"/>
    <property type="project" value="UniProtKB-UniRule"/>
</dbReference>
<evidence type="ECO:0000256" key="4">
    <source>
        <dbReference type="ARBA" id="ARBA00022801"/>
    </source>
</evidence>
<dbReference type="InterPro" id="IPR002729">
    <property type="entry name" value="CRISPR-assoc_Cas1"/>
</dbReference>
<gene>
    <name evidence="11" type="primary">cas1c</name>
    <name evidence="10" type="synonym">cas1</name>
    <name evidence="11" type="ORF">GJG86_13985</name>
</gene>
<evidence type="ECO:0000313" key="11">
    <source>
        <dbReference type="EMBL" id="MRX83588.1"/>
    </source>
</evidence>
<evidence type="ECO:0000256" key="2">
    <source>
        <dbReference type="ARBA" id="ARBA00022723"/>
    </source>
</evidence>
<comment type="subunit">
    <text evidence="9 10">Homodimer, forms a heterotetramer with a Cas2 homodimer.</text>
</comment>
<keyword evidence="5 10" id="KW-0460">Magnesium</keyword>